<accession>A0A2L2TZX2</accession>
<evidence type="ECO:0000259" key="2">
    <source>
        <dbReference type="Pfam" id="PF13391"/>
    </source>
</evidence>
<dbReference type="Proteomes" id="UP000245910">
    <property type="component" value="Chromosome III"/>
</dbReference>
<dbReference type="OrthoDB" id="5386595at2759"/>
<protein>
    <recommendedName>
        <fullName evidence="2">HNH nuclease domain-containing protein</fullName>
    </recommendedName>
</protein>
<dbReference type="STRING" id="56646.A0A2L2TZX2"/>
<evidence type="ECO:0000256" key="1">
    <source>
        <dbReference type="SAM" id="MobiDB-lite"/>
    </source>
</evidence>
<feature type="compositionally biased region" description="Polar residues" evidence="1">
    <location>
        <begin position="11"/>
        <end position="22"/>
    </location>
</feature>
<dbReference type="AlphaFoldDB" id="A0A2L2TZX2"/>
<feature type="region of interest" description="Disordered" evidence="1">
    <location>
        <begin position="1"/>
        <end position="39"/>
    </location>
</feature>
<feature type="compositionally biased region" description="Basic and acidic residues" evidence="1">
    <location>
        <begin position="1"/>
        <end position="10"/>
    </location>
</feature>
<sequence length="461" mass="53752">MSRDIPDRSLRLSTYPSDNETLSLPKKSGTKRRHVSQQWDRQFSDLTQDDLENKRKKIGKELSEARANMKRQVSMDAEYWERYEQVANLSREDAQIESQRGLEAVLNEQKEASEWYESEDGERYQLKYSVWNQISNTIQRQRQRMVDRKGTPREGWVKLFISSKLGMGLATKDTGVGPRDTSDQSNFKQALIDAYIPRRKRPIRKVLWDPVIGDWFQTLQGAHLFPYSQGIFMDDIFGKGSQKELFSYKNGLLLHEDIKKALENGFVAIVPDIDLEPASPRLPLNDKEERDQRIRAWQKAKPKEYKFIVLNKKNPAVTEEFPLPAYGVPNIAALDGKRLQFLTSKRPRARYIWWTYLNAIVRNSWSQKLTEVNLQHQEVQKRTLYGSYIKKNQLLGFIEEIGHEVGDALEFDSEEEVSDEPRLEGIGAMVGRHLVEWHKEEEANWVTDDEQEGKKICGWKT</sequence>
<evidence type="ECO:0000313" key="3">
    <source>
        <dbReference type="EMBL" id="CEI68060.1"/>
    </source>
</evidence>
<organism evidence="3 4">
    <name type="scientific">Fusarium venenatum</name>
    <dbReference type="NCBI Taxonomy" id="56646"/>
    <lineage>
        <taxon>Eukaryota</taxon>
        <taxon>Fungi</taxon>
        <taxon>Dikarya</taxon>
        <taxon>Ascomycota</taxon>
        <taxon>Pezizomycotina</taxon>
        <taxon>Sordariomycetes</taxon>
        <taxon>Hypocreomycetidae</taxon>
        <taxon>Hypocreales</taxon>
        <taxon>Nectriaceae</taxon>
        <taxon>Fusarium</taxon>
    </lineage>
</organism>
<dbReference type="InterPro" id="IPR003615">
    <property type="entry name" value="HNH_nuc"/>
</dbReference>
<dbReference type="EMBL" id="LN649231">
    <property type="protein sequence ID" value="CEI68060.1"/>
    <property type="molecule type" value="Genomic_DNA"/>
</dbReference>
<proteinExistence type="predicted"/>
<feature type="domain" description="HNH nuclease" evidence="2">
    <location>
        <begin position="217"/>
        <end position="270"/>
    </location>
</feature>
<evidence type="ECO:0000313" key="4">
    <source>
        <dbReference type="Proteomes" id="UP000245910"/>
    </source>
</evidence>
<name>A0A2L2TZX2_9HYPO</name>
<reference evidence="4" key="1">
    <citation type="submission" date="2014-10" db="EMBL/GenBank/DDBJ databases">
        <authorList>
            <person name="King R."/>
        </authorList>
    </citation>
    <scope>NUCLEOTIDE SEQUENCE [LARGE SCALE GENOMIC DNA]</scope>
    <source>
        <strain evidence="4">A3/5</strain>
    </source>
</reference>
<keyword evidence="4" id="KW-1185">Reference proteome</keyword>
<dbReference type="Pfam" id="PF13391">
    <property type="entry name" value="HNH_2"/>
    <property type="match status" value="1"/>
</dbReference>